<sequence length="276" mass="31176">MMNKVNTNTSEKLFSNKELYRITWRWSKWLATIWNYEKMEAAGYLITMAPVLDKIYQDDEQARLHAYEVESQFFNCETNLAAIIFGIDIAIQEEFKEAGLDMAQAVKTSLMGPFSGIGDTLFSSVFDVIFGSIAVTTGLQGNYIGILLWAVWIFFVPFFLRPWFCRLGYREGIKLTMSLNESLGELTKCGTILGLTVIGAMIATMVNVKFGTIQFDSFKFDVQKQLFDAIMPSIGSGVIALLCYKFLDKFGMKSARLIYIVILISLVLSYFGILVV</sequence>
<keyword evidence="1" id="KW-1133">Transmembrane helix</keyword>
<keyword evidence="3" id="KW-1185">Reference proteome</keyword>
<dbReference type="RefSeq" id="WP_160625629.1">
    <property type="nucleotide sequence ID" value="NZ_WUUQ01000004.1"/>
</dbReference>
<dbReference type="PROSITE" id="PS51108">
    <property type="entry name" value="PTS_EIID"/>
    <property type="match status" value="1"/>
</dbReference>
<dbReference type="GO" id="GO:0009401">
    <property type="term" value="P:phosphoenolpyruvate-dependent sugar phosphotransferase system"/>
    <property type="evidence" value="ECO:0007669"/>
    <property type="project" value="InterPro"/>
</dbReference>
<dbReference type="PANTHER" id="PTHR32502">
    <property type="entry name" value="N-ACETYLGALACTOSAMINE PERMEASE II COMPONENT-RELATED"/>
    <property type="match status" value="1"/>
</dbReference>
<accession>A0A6N8UG45</accession>
<protein>
    <submittedName>
        <fullName evidence="2">PTS system mannose/fructose/sorbose family transporter subunit IID</fullName>
    </submittedName>
</protein>
<dbReference type="Pfam" id="PF03613">
    <property type="entry name" value="EIID-AGA"/>
    <property type="match status" value="1"/>
</dbReference>
<organism evidence="2 3">
    <name type="scientific">Copranaerobaculum intestinale</name>
    <dbReference type="NCBI Taxonomy" id="2692629"/>
    <lineage>
        <taxon>Bacteria</taxon>
        <taxon>Bacillati</taxon>
        <taxon>Bacillota</taxon>
        <taxon>Erysipelotrichia</taxon>
        <taxon>Erysipelotrichales</taxon>
        <taxon>Erysipelotrichaceae</taxon>
        <taxon>Copranaerobaculum</taxon>
    </lineage>
</organism>
<reference evidence="2 3" key="2">
    <citation type="submission" date="2020-01" db="EMBL/GenBank/DDBJ databases">
        <title>Clostridiaceae sp. nov. isolated from the gut of human by culturomics.</title>
        <authorList>
            <person name="Chang Y."/>
        </authorList>
    </citation>
    <scope>NUCLEOTIDE SEQUENCE [LARGE SCALE GENOMIC DNA]</scope>
    <source>
        <strain evidence="2 3">DONG20-135</strain>
    </source>
</reference>
<dbReference type="InterPro" id="IPR004704">
    <property type="entry name" value="PTS_IID_man"/>
</dbReference>
<feature type="transmembrane region" description="Helical" evidence="1">
    <location>
        <begin position="185"/>
        <end position="206"/>
    </location>
</feature>
<feature type="transmembrane region" description="Helical" evidence="1">
    <location>
        <begin position="117"/>
        <end position="137"/>
    </location>
</feature>
<feature type="transmembrane region" description="Helical" evidence="1">
    <location>
        <begin position="226"/>
        <end position="244"/>
    </location>
</feature>
<keyword evidence="1" id="KW-0812">Transmembrane</keyword>
<name>A0A6N8UG45_9FIRM</name>
<proteinExistence type="predicted"/>
<dbReference type="EMBL" id="WUUQ01000004">
    <property type="protein sequence ID" value="MXQ74237.1"/>
    <property type="molecule type" value="Genomic_DNA"/>
</dbReference>
<dbReference type="AlphaFoldDB" id="A0A6N8UG45"/>
<keyword evidence="1" id="KW-0472">Membrane</keyword>
<reference evidence="2 3" key="1">
    <citation type="submission" date="2019-12" db="EMBL/GenBank/DDBJ databases">
        <authorList>
            <person name="Yang R."/>
        </authorList>
    </citation>
    <scope>NUCLEOTIDE SEQUENCE [LARGE SCALE GENOMIC DNA]</scope>
    <source>
        <strain evidence="2 3">DONG20-135</strain>
    </source>
</reference>
<feature type="transmembrane region" description="Helical" evidence="1">
    <location>
        <begin position="256"/>
        <end position="275"/>
    </location>
</feature>
<feature type="transmembrane region" description="Helical" evidence="1">
    <location>
        <begin position="143"/>
        <end position="164"/>
    </location>
</feature>
<evidence type="ECO:0000313" key="3">
    <source>
        <dbReference type="Proteomes" id="UP000434036"/>
    </source>
</evidence>
<comment type="caution">
    <text evidence="2">The sequence shown here is derived from an EMBL/GenBank/DDBJ whole genome shotgun (WGS) entry which is preliminary data.</text>
</comment>
<dbReference type="Proteomes" id="UP000434036">
    <property type="component" value="Unassembled WGS sequence"/>
</dbReference>
<dbReference type="PANTHER" id="PTHR32502:SF26">
    <property type="entry name" value="PHOSPHOTRANSFERASE SYSTEM SUGAR-SPECIFIC EIID COMPONENT"/>
    <property type="match status" value="1"/>
</dbReference>
<dbReference type="InterPro" id="IPR050303">
    <property type="entry name" value="GatZ_KbaZ_carbometab"/>
</dbReference>
<gene>
    <name evidence="2" type="ORF">GSF08_09855</name>
</gene>
<dbReference type="GO" id="GO:0005886">
    <property type="term" value="C:plasma membrane"/>
    <property type="evidence" value="ECO:0007669"/>
    <property type="project" value="TreeGrafter"/>
</dbReference>
<evidence type="ECO:0000313" key="2">
    <source>
        <dbReference type="EMBL" id="MXQ74237.1"/>
    </source>
</evidence>
<evidence type="ECO:0000256" key="1">
    <source>
        <dbReference type="SAM" id="Phobius"/>
    </source>
</evidence>